<reference evidence="2" key="1">
    <citation type="journal article" date="2022" name="bioRxiv">
        <title>Sequencing and chromosome-scale assembly of the giantPleurodeles waltlgenome.</title>
        <authorList>
            <person name="Brown T."/>
            <person name="Elewa A."/>
            <person name="Iarovenko S."/>
            <person name="Subramanian E."/>
            <person name="Araus A.J."/>
            <person name="Petzold A."/>
            <person name="Susuki M."/>
            <person name="Suzuki K.-i.T."/>
            <person name="Hayashi T."/>
            <person name="Toyoda A."/>
            <person name="Oliveira C."/>
            <person name="Osipova E."/>
            <person name="Leigh N.D."/>
            <person name="Simon A."/>
            <person name="Yun M.H."/>
        </authorList>
    </citation>
    <scope>NUCLEOTIDE SEQUENCE</scope>
    <source>
        <strain evidence="2">20211129_DDA</strain>
        <tissue evidence="2">Liver</tissue>
    </source>
</reference>
<organism evidence="2 3">
    <name type="scientific">Pleurodeles waltl</name>
    <name type="common">Iberian ribbed newt</name>
    <dbReference type="NCBI Taxonomy" id="8319"/>
    <lineage>
        <taxon>Eukaryota</taxon>
        <taxon>Metazoa</taxon>
        <taxon>Chordata</taxon>
        <taxon>Craniata</taxon>
        <taxon>Vertebrata</taxon>
        <taxon>Euteleostomi</taxon>
        <taxon>Amphibia</taxon>
        <taxon>Batrachia</taxon>
        <taxon>Caudata</taxon>
        <taxon>Salamandroidea</taxon>
        <taxon>Salamandridae</taxon>
        <taxon>Pleurodelinae</taxon>
        <taxon>Pleurodeles</taxon>
    </lineage>
</organism>
<feature type="region of interest" description="Disordered" evidence="1">
    <location>
        <begin position="91"/>
        <end position="111"/>
    </location>
</feature>
<accession>A0AAV7X0V9</accession>
<keyword evidence="3" id="KW-1185">Reference proteome</keyword>
<evidence type="ECO:0000313" key="3">
    <source>
        <dbReference type="Proteomes" id="UP001066276"/>
    </source>
</evidence>
<evidence type="ECO:0000313" key="2">
    <source>
        <dbReference type="EMBL" id="KAJ1218721.1"/>
    </source>
</evidence>
<comment type="caution">
    <text evidence="2">The sequence shown here is derived from an EMBL/GenBank/DDBJ whole genome shotgun (WGS) entry which is preliminary data.</text>
</comment>
<proteinExistence type="predicted"/>
<name>A0AAV7X0V9_PLEWA</name>
<evidence type="ECO:0000256" key="1">
    <source>
        <dbReference type="SAM" id="MobiDB-lite"/>
    </source>
</evidence>
<dbReference type="AlphaFoldDB" id="A0AAV7X0V9"/>
<dbReference type="EMBL" id="JANPWB010000001">
    <property type="protein sequence ID" value="KAJ1218721.1"/>
    <property type="molecule type" value="Genomic_DNA"/>
</dbReference>
<gene>
    <name evidence="2" type="ORF">NDU88_006298</name>
</gene>
<dbReference type="Proteomes" id="UP001066276">
    <property type="component" value="Chromosome 1_1"/>
</dbReference>
<protein>
    <submittedName>
        <fullName evidence="2">Uncharacterized protein</fullName>
    </submittedName>
</protein>
<sequence>METAPPGVPEERRIGVEVGTATELGHTGRVAWLGAALGNRWVLGYRSRPGNGGRSGGGCTPETAWWRTLRMGLLHGRRGLVWRLASAGRGPGRGIPDVMAEEMPQQAQPRS</sequence>